<dbReference type="RefSeq" id="WP_046041456.1">
    <property type="nucleotide sequence ID" value="NZ_LACC01000020.1"/>
</dbReference>
<organism evidence="1 2">
    <name type="scientific">Pseudomonas fluorescens</name>
    <dbReference type="NCBI Taxonomy" id="294"/>
    <lineage>
        <taxon>Bacteria</taxon>
        <taxon>Pseudomonadati</taxon>
        <taxon>Pseudomonadota</taxon>
        <taxon>Gammaproteobacteria</taxon>
        <taxon>Pseudomonadales</taxon>
        <taxon>Pseudomonadaceae</taxon>
        <taxon>Pseudomonas</taxon>
    </lineage>
</organism>
<proteinExistence type="predicted"/>
<sequence length="168" mass="18429">MAGQGAEKRSFTTTGAAQSLYEKPRIAQGFVKLEVTRGDGAPVSMETNWIGFGMGETSFSLEAYFGEDTGHLVETVGLMTIIKVAKGSYEIRDPFGDKPYKVAALFGKGRPDENLQGDNFGQGKLIVLDVVDESARKYIKGKFEFSFLDRNKVMVKVEAKEFSAEYGS</sequence>
<evidence type="ECO:0000313" key="1">
    <source>
        <dbReference type="EMBL" id="KJZ44772.1"/>
    </source>
</evidence>
<comment type="caution">
    <text evidence="1">The sequence shown here is derived from an EMBL/GenBank/DDBJ whole genome shotgun (WGS) entry which is preliminary data.</text>
</comment>
<evidence type="ECO:0000313" key="2">
    <source>
        <dbReference type="Proteomes" id="UP000033588"/>
    </source>
</evidence>
<name>A0A0F4TMZ4_PSEFL</name>
<dbReference type="PATRIC" id="fig|294.132.peg.2385"/>
<reference evidence="1 2" key="1">
    <citation type="submission" date="2015-03" db="EMBL/GenBank/DDBJ databases">
        <title>Comparative genomics of Pseudomonas insights into diversity of traits involved in vanlence and defense.</title>
        <authorList>
            <person name="Qin Y."/>
        </authorList>
    </citation>
    <scope>NUCLEOTIDE SEQUENCE [LARGE SCALE GENOMIC DNA]</scope>
    <source>
        <strain evidence="1 2">C8</strain>
    </source>
</reference>
<protein>
    <submittedName>
        <fullName evidence="1">Uncharacterized protein</fullName>
    </submittedName>
</protein>
<dbReference type="EMBL" id="LACC01000020">
    <property type="protein sequence ID" value="KJZ44772.1"/>
    <property type="molecule type" value="Genomic_DNA"/>
</dbReference>
<dbReference type="OrthoDB" id="9889551at2"/>
<accession>A0A0F4TMZ4</accession>
<gene>
    <name evidence="1" type="ORF">VC35_16100</name>
</gene>
<dbReference type="AlphaFoldDB" id="A0A0F4TMZ4"/>
<dbReference type="Proteomes" id="UP000033588">
    <property type="component" value="Unassembled WGS sequence"/>
</dbReference>